<name>A0A9R1X6R9_LACSA</name>
<proteinExistence type="predicted"/>
<dbReference type="Pfam" id="PF13966">
    <property type="entry name" value="zf-RVT"/>
    <property type="match status" value="1"/>
</dbReference>
<accession>A0A9R1X6R9</accession>
<evidence type="ECO:0000259" key="1">
    <source>
        <dbReference type="Pfam" id="PF13966"/>
    </source>
</evidence>
<gene>
    <name evidence="2" type="ORF">LSAT_V11C700361530</name>
</gene>
<dbReference type="PANTHER" id="PTHR36617">
    <property type="entry name" value="PROTEIN, PUTATIVE-RELATED"/>
    <property type="match status" value="1"/>
</dbReference>
<feature type="domain" description="Reverse transcriptase zinc-binding" evidence="1">
    <location>
        <begin position="197"/>
        <end position="269"/>
    </location>
</feature>
<reference evidence="2 3" key="1">
    <citation type="journal article" date="2017" name="Nat. Commun.">
        <title>Genome assembly with in vitro proximity ligation data and whole-genome triplication in lettuce.</title>
        <authorList>
            <person name="Reyes-Chin-Wo S."/>
            <person name="Wang Z."/>
            <person name="Yang X."/>
            <person name="Kozik A."/>
            <person name="Arikit S."/>
            <person name="Song C."/>
            <person name="Xia L."/>
            <person name="Froenicke L."/>
            <person name="Lavelle D.O."/>
            <person name="Truco M.J."/>
            <person name="Xia R."/>
            <person name="Zhu S."/>
            <person name="Xu C."/>
            <person name="Xu H."/>
            <person name="Xu X."/>
            <person name="Cox K."/>
            <person name="Korf I."/>
            <person name="Meyers B.C."/>
            <person name="Michelmore R.W."/>
        </authorList>
    </citation>
    <scope>NUCLEOTIDE SEQUENCE [LARGE SCALE GENOMIC DNA]</scope>
    <source>
        <strain evidence="3">cv. Salinas</strain>
        <tissue evidence="2">Seedlings</tissue>
    </source>
</reference>
<evidence type="ECO:0000313" key="3">
    <source>
        <dbReference type="Proteomes" id="UP000235145"/>
    </source>
</evidence>
<dbReference type="InterPro" id="IPR026960">
    <property type="entry name" value="RVT-Znf"/>
</dbReference>
<evidence type="ECO:0000313" key="2">
    <source>
        <dbReference type="EMBL" id="KAJ0197867.1"/>
    </source>
</evidence>
<organism evidence="2 3">
    <name type="scientific">Lactuca sativa</name>
    <name type="common">Garden lettuce</name>
    <dbReference type="NCBI Taxonomy" id="4236"/>
    <lineage>
        <taxon>Eukaryota</taxon>
        <taxon>Viridiplantae</taxon>
        <taxon>Streptophyta</taxon>
        <taxon>Embryophyta</taxon>
        <taxon>Tracheophyta</taxon>
        <taxon>Spermatophyta</taxon>
        <taxon>Magnoliopsida</taxon>
        <taxon>eudicotyledons</taxon>
        <taxon>Gunneridae</taxon>
        <taxon>Pentapetalae</taxon>
        <taxon>asterids</taxon>
        <taxon>campanulids</taxon>
        <taxon>Asterales</taxon>
        <taxon>Asteraceae</taxon>
        <taxon>Cichorioideae</taxon>
        <taxon>Cichorieae</taxon>
        <taxon>Lactucinae</taxon>
        <taxon>Lactuca</taxon>
    </lineage>
</organism>
<keyword evidence="3" id="KW-1185">Reference proteome</keyword>
<sequence length="294" mass="33992">MINVSLKYLKKSVDNFFGVEKVIAPKEKGGLGLGSLRAFNLTLIVKWWWDMKNNRSALWRRVVMGIHNLKNKPAERLSKKTIPGVWNNIAGVKDGGDTLFWMDAWCDKEPLRKRFPELFQMERRKSCTIKERIHEAGPMWKWRSPLTTDDQVQSLQTLLTVIGDFRPTSGMDNWKCTISNDGKYHVHDLRSKLDNMEPASSDVIIPWIHDIPIKVLTFIWRANLGRIPSNKALIRRGVPGIEAKCSQCLQEDEDTTHILIRYPMAIAVWELVFKWCAIPQPQLHDIGELISFFK</sequence>
<dbReference type="EMBL" id="NBSK02000007">
    <property type="protein sequence ID" value="KAJ0197867.1"/>
    <property type="molecule type" value="Genomic_DNA"/>
</dbReference>
<protein>
    <recommendedName>
        <fullName evidence="1">Reverse transcriptase zinc-binding domain-containing protein</fullName>
    </recommendedName>
</protein>
<dbReference type="Proteomes" id="UP000235145">
    <property type="component" value="Unassembled WGS sequence"/>
</dbReference>
<dbReference type="PANTHER" id="PTHR36617:SF5">
    <property type="entry name" value="OS05G0421675 PROTEIN"/>
    <property type="match status" value="1"/>
</dbReference>
<comment type="caution">
    <text evidence="2">The sequence shown here is derived from an EMBL/GenBank/DDBJ whole genome shotgun (WGS) entry which is preliminary data.</text>
</comment>
<dbReference type="AlphaFoldDB" id="A0A9R1X6R9"/>